<dbReference type="InterPro" id="IPR013830">
    <property type="entry name" value="SGNH_hydro"/>
</dbReference>
<keyword evidence="2" id="KW-0378">Hydrolase</keyword>
<dbReference type="InterPro" id="IPR051532">
    <property type="entry name" value="Ester_Hydrolysis_Enzymes"/>
</dbReference>
<dbReference type="RefSeq" id="WP_204445897.1">
    <property type="nucleotide sequence ID" value="NZ_JACJKY010000007.1"/>
</dbReference>
<proteinExistence type="predicted"/>
<dbReference type="PANTHER" id="PTHR30383">
    <property type="entry name" value="THIOESTERASE 1/PROTEASE 1/LYSOPHOSPHOLIPASE L1"/>
    <property type="match status" value="1"/>
</dbReference>
<sequence>MSTPIKTVAIYGDSISTRDYDGGYEPLLKSALSLDTVYNHSIGGSGLSLTTPDNLVSLLNAPERLHPDADLIILWHGTNDWYWGAPLGTPDSDDPATFYGALSFAVDTLRKSAPNAELVMMTPLPRWQVPDRCTECTEAYETKNTSGHTLRDYEQAIFSRSRSLCFPVVDLRTAANIHAYNHPHYLLDGIHPSAAGYEKINRILVNHLRLWYGEND</sequence>
<evidence type="ECO:0000313" key="3">
    <source>
        <dbReference type="Proteomes" id="UP000774750"/>
    </source>
</evidence>
<keyword evidence="3" id="KW-1185">Reference proteome</keyword>
<reference evidence="2" key="2">
    <citation type="journal article" date="2021" name="Sci. Rep.">
        <title>The distribution of antibiotic resistance genes in chicken gut microbiota commensals.</title>
        <authorList>
            <person name="Juricova H."/>
            <person name="Matiasovicova J."/>
            <person name="Kubasova T."/>
            <person name="Cejkova D."/>
            <person name="Rychlik I."/>
        </authorList>
    </citation>
    <scope>NUCLEOTIDE SEQUENCE</scope>
    <source>
        <strain evidence="2">An559</strain>
    </source>
</reference>
<reference evidence="2" key="1">
    <citation type="submission" date="2020-08" db="EMBL/GenBank/DDBJ databases">
        <authorList>
            <person name="Cejkova D."/>
            <person name="Kubasova T."/>
            <person name="Jahodarova E."/>
            <person name="Rychlik I."/>
        </authorList>
    </citation>
    <scope>NUCLEOTIDE SEQUENCE</scope>
    <source>
        <strain evidence="2">An559</strain>
    </source>
</reference>
<dbReference type="EMBL" id="JACJKY010000007">
    <property type="protein sequence ID" value="MBM6920720.1"/>
    <property type="molecule type" value="Genomic_DNA"/>
</dbReference>
<evidence type="ECO:0000259" key="1">
    <source>
        <dbReference type="Pfam" id="PF13472"/>
    </source>
</evidence>
<comment type="caution">
    <text evidence="2">The sequence shown here is derived from an EMBL/GenBank/DDBJ whole genome shotgun (WGS) entry which is preliminary data.</text>
</comment>
<feature type="domain" description="SGNH hydrolase-type esterase" evidence="1">
    <location>
        <begin position="11"/>
        <end position="198"/>
    </location>
</feature>
<dbReference type="SUPFAM" id="SSF52266">
    <property type="entry name" value="SGNH hydrolase"/>
    <property type="match status" value="1"/>
</dbReference>
<accession>A0A938X6E7</accession>
<dbReference type="Gene3D" id="3.40.50.1110">
    <property type="entry name" value="SGNH hydrolase"/>
    <property type="match status" value="1"/>
</dbReference>
<gene>
    <name evidence="2" type="ORF">H6A12_06085</name>
</gene>
<dbReference type="AlphaFoldDB" id="A0A938X6E7"/>
<dbReference type="CDD" id="cd00229">
    <property type="entry name" value="SGNH_hydrolase"/>
    <property type="match status" value="1"/>
</dbReference>
<dbReference type="Proteomes" id="UP000774750">
    <property type="component" value="Unassembled WGS sequence"/>
</dbReference>
<dbReference type="InterPro" id="IPR036514">
    <property type="entry name" value="SGNH_hydro_sf"/>
</dbReference>
<evidence type="ECO:0000313" key="2">
    <source>
        <dbReference type="EMBL" id="MBM6920720.1"/>
    </source>
</evidence>
<organism evidence="2 3">
    <name type="scientific">Merdimmobilis hominis</name>
    <dbReference type="NCBI Taxonomy" id="2897707"/>
    <lineage>
        <taxon>Bacteria</taxon>
        <taxon>Bacillati</taxon>
        <taxon>Bacillota</taxon>
        <taxon>Clostridia</taxon>
        <taxon>Eubacteriales</taxon>
        <taxon>Oscillospiraceae</taxon>
        <taxon>Merdimmobilis</taxon>
    </lineage>
</organism>
<name>A0A938X6E7_9FIRM</name>
<dbReference type="Pfam" id="PF13472">
    <property type="entry name" value="Lipase_GDSL_2"/>
    <property type="match status" value="1"/>
</dbReference>
<dbReference type="GO" id="GO:0016787">
    <property type="term" value="F:hydrolase activity"/>
    <property type="evidence" value="ECO:0007669"/>
    <property type="project" value="UniProtKB-KW"/>
</dbReference>
<protein>
    <submittedName>
        <fullName evidence="2">SGNH/GDSL hydrolase family protein</fullName>
    </submittedName>
</protein>